<dbReference type="Proteomes" id="UP001062846">
    <property type="component" value="Chromosome 1"/>
</dbReference>
<organism evidence="1 2">
    <name type="scientific">Rhododendron molle</name>
    <name type="common">Chinese azalea</name>
    <name type="synonym">Azalea mollis</name>
    <dbReference type="NCBI Taxonomy" id="49168"/>
    <lineage>
        <taxon>Eukaryota</taxon>
        <taxon>Viridiplantae</taxon>
        <taxon>Streptophyta</taxon>
        <taxon>Embryophyta</taxon>
        <taxon>Tracheophyta</taxon>
        <taxon>Spermatophyta</taxon>
        <taxon>Magnoliopsida</taxon>
        <taxon>eudicotyledons</taxon>
        <taxon>Gunneridae</taxon>
        <taxon>Pentapetalae</taxon>
        <taxon>asterids</taxon>
        <taxon>Ericales</taxon>
        <taxon>Ericaceae</taxon>
        <taxon>Ericoideae</taxon>
        <taxon>Rhodoreae</taxon>
        <taxon>Rhododendron</taxon>
    </lineage>
</organism>
<evidence type="ECO:0000313" key="2">
    <source>
        <dbReference type="Proteomes" id="UP001062846"/>
    </source>
</evidence>
<comment type="caution">
    <text evidence="1">The sequence shown here is derived from an EMBL/GenBank/DDBJ whole genome shotgun (WGS) entry which is preliminary data.</text>
</comment>
<dbReference type="EMBL" id="CM046388">
    <property type="protein sequence ID" value="KAI8570666.1"/>
    <property type="molecule type" value="Genomic_DNA"/>
</dbReference>
<keyword evidence="2" id="KW-1185">Reference proteome</keyword>
<evidence type="ECO:0000313" key="1">
    <source>
        <dbReference type="EMBL" id="KAI8570666.1"/>
    </source>
</evidence>
<sequence length="277" mass="30434">MACELKILLMVSVLVSILIPLANAKKPQVPCYFVFGDSLVDNGNNNDLETSAKANHLPYGIDFPDGPTGRFSNGRTMADFLAQLLGFDKFIPPFSTAIGTEILMGVNYASAGAGIRDESGKRLTLYKYGARKVVLLGLNKTGCIPAEIDVHDRNESSCVDKINSDVQLFNDMLISLVDILNNDLTGANFIYVNMSLLSLGDSSSAGITVTNSPCCKGRCTRKQVPCTNRSTYAFWDRFHPTEAASSYLASRAYAARTPFDAYPFDIRRLALLYLYYR</sequence>
<gene>
    <name evidence="1" type="ORF">RHMOL_Rhmol01G0053800</name>
</gene>
<proteinExistence type="predicted"/>
<name>A0ACC0PZS4_RHOML</name>
<reference evidence="1" key="1">
    <citation type="submission" date="2022-02" db="EMBL/GenBank/DDBJ databases">
        <title>Plant Genome Project.</title>
        <authorList>
            <person name="Zhang R.-G."/>
        </authorList>
    </citation>
    <scope>NUCLEOTIDE SEQUENCE</scope>
    <source>
        <strain evidence="1">AT1</strain>
    </source>
</reference>
<protein>
    <submittedName>
        <fullName evidence="1">Uncharacterized protein</fullName>
    </submittedName>
</protein>
<accession>A0ACC0PZS4</accession>